<comment type="caution">
    <text evidence="2">The sequence shown here is derived from an EMBL/GenBank/DDBJ whole genome shotgun (WGS) entry which is preliminary data.</text>
</comment>
<protein>
    <submittedName>
        <fullName evidence="2">Uncharacterized protein</fullName>
    </submittedName>
</protein>
<keyword evidence="1" id="KW-0472">Membrane</keyword>
<evidence type="ECO:0000313" key="2">
    <source>
        <dbReference type="EMBL" id="KKS56664.1"/>
    </source>
</evidence>
<sequence length="213" mass="24235">GGYHLLVSYVAPWKAQKENISRNEEHGKIKDYIEKKYGPNAMYDIEVSSQIGKEAKKEILKNPLSYGLFHMGVIPIYFLNNDILLTLREVFSFKVPDFYLARKIMNGDFGSIMKDFSGQSALWASVFLLSYAALFLKTVFGIGGVFLYLRKNFLAGLFFLMVIFYFPLIVGPEGHARFRLPVEPILIIFSAFLVISAHRFLINGKKTNQNASI</sequence>
<proteinExistence type="predicted"/>
<keyword evidence="1" id="KW-0812">Transmembrane</keyword>
<keyword evidence="1" id="KW-1133">Transmembrane helix</keyword>
<feature type="transmembrane region" description="Helical" evidence="1">
    <location>
        <begin position="153"/>
        <end position="170"/>
    </location>
</feature>
<feature type="transmembrane region" description="Helical" evidence="1">
    <location>
        <begin position="121"/>
        <end position="146"/>
    </location>
</feature>
<gene>
    <name evidence="2" type="ORF">UV20_C0007G0001</name>
</gene>
<evidence type="ECO:0000313" key="3">
    <source>
        <dbReference type="Proteomes" id="UP000034837"/>
    </source>
</evidence>
<organism evidence="2 3">
    <name type="scientific">Candidatus Magasanikbacteria bacterium GW2011_GWA2_42_32</name>
    <dbReference type="NCBI Taxonomy" id="1619039"/>
    <lineage>
        <taxon>Bacteria</taxon>
        <taxon>Candidatus Magasanikiibacteriota</taxon>
    </lineage>
</organism>
<dbReference type="AlphaFoldDB" id="A0A0G1A6U7"/>
<name>A0A0G1A6U7_9BACT</name>
<evidence type="ECO:0000256" key="1">
    <source>
        <dbReference type="SAM" id="Phobius"/>
    </source>
</evidence>
<reference evidence="2 3" key="1">
    <citation type="journal article" date="2015" name="Nature">
        <title>rRNA introns, odd ribosomes, and small enigmatic genomes across a large radiation of phyla.</title>
        <authorList>
            <person name="Brown C.T."/>
            <person name="Hug L.A."/>
            <person name="Thomas B.C."/>
            <person name="Sharon I."/>
            <person name="Castelle C.J."/>
            <person name="Singh A."/>
            <person name="Wilkins M.J."/>
            <person name="Williams K.H."/>
            <person name="Banfield J.F."/>
        </authorList>
    </citation>
    <scope>NUCLEOTIDE SEQUENCE [LARGE SCALE GENOMIC DNA]</scope>
</reference>
<feature type="non-terminal residue" evidence="2">
    <location>
        <position position="1"/>
    </location>
</feature>
<feature type="transmembrane region" description="Helical" evidence="1">
    <location>
        <begin position="182"/>
        <end position="202"/>
    </location>
</feature>
<dbReference type="EMBL" id="LCDO01000007">
    <property type="protein sequence ID" value="KKS56664.1"/>
    <property type="molecule type" value="Genomic_DNA"/>
</dbReference>
<dbReference type="Proteomes" id="UP000034837">
    <property type="component" value="Unassembled WGS sequence"/>
</dbReference>
<accession>A0A0G1A6U7</accession>